<dbReference type="SUPFAM" id="SSF54637">
    <property type="entry name" value="Thioesterase/thiol ester dehydrase-isomerase"/>
    <property type="match status" value="1"/>
</dbReference>
<feature type="domain" description="Thioesterase" evidence="1">
    <location>
        <begin position="6"/>
        <end position="57"/>
    </location>
</feature>
<dbReference type="Proteomes" id="UP000254116">
    <property type="component" value="Unassembled WGS sequence"/>
</dbReference>
<proteinExistence type="predicted"/>
<accession>A0A1D5A8T6</accession>
<reference evidence="2 3" key="1">
    <citation type="submission" date="2018-06" db="EMBL/GenBank/DDBJ databases">
        <authorList>
            <consortium name="Pathogen Informatics"/>
            <person name="Doyle S."/>
        </authorList>
    </citation>
    <scope>NUCLEOTIDE SEQUENCE [LARGE SCALE GENOMIC DNA]</scope>
    <source>
        <strain evidence="2 3">NCTC10702</strain>
    </source>
</reference>
<name>A0A1D5A8T6_STAAU</name>
<organism evidence="2 3">
    <name type="scientific">Staphylococcus aureus</name>
    <dbReference type="NCBI Taxonomy" id="1280"/>
    <lineage>
        <taxon>Bacteria</taxon>
        <taxon>Bacillati</taxon>
        <taxon>Bacillota</taxon>
        <taxon>Bacilli</taxon>
        <taxon>Bacillales</taxon>
        <taxon>Staphylococcaceae</taxon>
        <taxon>Staphylococcus</taxon>
    </lineage>
</organism>
<dbReference type="Gene3D" id="3.10.129.10">
    <property type="entry name" value="Hotdog Thioesterase"/>
    <property type="match status" value="1"/>
</dbReference>
<dbReference type="EMBL" id="UHBY01000003">
    <property type="protein sequence ID" value="SUL34688.1"/>
    <property type="molecule type" value="Genomic_DNA"/>
</dbReference>
<sequence>MLFAQANSLCVALIKQPTVLTHESSIQFIEKVKLNDTVRAEARVVNQTAKHYYVEVKSYVKHTLVFKGNFKMFYDKRG</sequence>
<evidence type="ECO:0000313" key="3">
    <source>
        <dbReference type="Proteomes" id="UP000254116"/>
    </source>
</evidence>
<dbReference type="InterPro" id="IPR006683">
    <property type="entry name" value="Thioestr_dom"/>
</dbReference>
<dbReference type="Pfam" id="PF03061">
    <property type="entry name" value="4HBT"/>
    <property type="match status" value="1"/>
</dbReference>
<dbReference type="InterPro" id="IPR029069">
    <property type="entry name" value="HotDog_dom_sf"/>
</dbReference>
<evidence type="ECO:0000313" key="2">
    <source>
        <dbReference type="EMBL" id="SUL34688.1"/>
    </source>
</evidence>
<dbReference type="CDD" id="cd03440">
    <property type="entry name" value="hot_dog"/>
    <property type="match status" value="1"/>
</dbReference>
<gene>
    <name evidence="2" type="primary">fapR</name>
    <name evidence="2" type="ORF">NCTC10702_01937</name>
</gene>
<evidence type="ECO:0000259" key="1">
    <source>
        <dbReference type="Pfam" id="PF03061"/>
    </source>
</evidence>
<dbReference type="AlphaFoldDB" id="A0A1D5A8T6"/>
<protein>
    <submittedName>
        <fullName evidence="2">Fatty acid biosynthesis transcriptional regulator, putative</fullName>
    </submittedName>
</protein>